<feature type="compositionally biased region" description="Polar residues" evidence="5">
    <location>
        <begin position="197"/>
        <end position="208"/>
    </location>
</feature>
<evidence type="ECO:0000256" key="1">
    <source>
        <dbReference type="ARBA" id="ARBA00023015"/>
    </source>
</evidence>
<feature type="region of interest" description="Disordered" evidence="5">
    <location>
        <begin position="233"/>
        <end position="268"/>
    </location>
</feature>
<evidence type="ECO:0000256" key="2">
    <source>
        <dbReference type="ARBA" id="ARBA00023125"/>
    </source>
</evidence>
<keyword evidence="8" id="KW-1185">Reference proteome</keyword>
<dbReference type="GO" id="GO:0008270">
    <property type="term" value="F:zinc ion binding"/>
    <property type="evidence" value="ECO:0007669"/>
    <property type="project" value="InterPro"/>
</dbReference>
<dbReference type="PANTHER" id="PTHR47424">
    <property type="entry name" value="REGULATORY PROTEIN GAL4"/>
    <property type="match status" value="1"/>
</dbReference>
<dbReference type="GO" id="GO:0006351">
    <property type="term" value="P:DNA-templated transcription"/>
    <property type="evidence" value="ECO:0007669"/>
    <property type="project" value="InterPro"/>
</dbReference>
<keyword evidence="1" id="KW-0805">Transcription regulation</keyword>
<evidence type="ECO:0000256" key="3">
    <source>
        <dbReference type="ARBA" id="ARBA00023163"/>
    </source>
</evidence>
<evidence type="ECO:0000256" key="5">
    <source>
        <dbReference type="SAM" id="MobiDB-lite"/>
    </source>
</evidence>
<dbReference type="Pfam" id="PF02538">
    <property type="entry name" value="Hydantoinase_B"/>
    <property type="match status" value="1"/>
</dbReference>
<accession>A0A9W8THA1</accession>
<dbReference type="GO" id="GO:0003824">
    <property type="term" value="F:catalytic activity"/>
    <property type="evidence" value="ECO:0007669"/>
    <property type="project" value="InterPro"/>
</dbReference>
<name>A0A9W8THA1_9PEZI</name>
<organism evidence="7 8">
    <name type="scientific">Xylaria arbuscula</name>
    <dbReference type="NCBI Taxonomy" id="114810"/>
    <lineage>
        <taxon>Eukaryota</taxon>
        <taxon>Fungi</taxon>
        <taxon>Dikarya</taxon>
        <taxon>Ascomycota</taxon>
        <taxon>Pezizomycotina</taxon>
        <taxon>Sordariomycetes</taxon>
        <taxon>Xylariomycetidae</taxon>
        <taxon>Xylariales</taxon>
        <taxon>Xylariaceae</taxon>
        <taxon>Xylaria</taxon>
    </lineage>
</organism>
<dbReference type="InterPro" id="IPR051127">
    <property type="entry name" value="Fungal_SecMet_Regulators"/>
</dbReference>
<dbReference type="GO" id="GO:0003677">
    <property type="term" value="F:DNA binding"/>
    <property type="evidence" value="ECO:0007669"/>
    <property type="project" value="UniProtKB-KW"/>
</dbReference>
<gene>
    <name evidence="7" type="ORF">NPX13_g11074</name>
</gene>
<reference evidence="7" key="1">
    <citation type="submission" date="2022-07" db="EMBL/GenBank/DDBJ databases">
        <title>Genome Sequence of Xylaria arbuscula.</title>
        <authorList>
            <person name="Buettner E."/>
        </authorList>
    </citation>
    <scope>NUCLEOTIDE SEQUENCE</scope>
    <source>
        <strain evidence="7">VT107</strain>
    </source>
</reference>
<protein>
    <recommendedName>
        <fullName evidence="6">Xylanolytic transcriptional activator regulatory domain-containing protein</fullName>
    </recommendedName>
</protein>
<dbReference type="EMBL" id="JANPWZ010003449">
    <property type="protein sequence ID" value="KAJ3552597.1"/>
    <property type="molecule type" value="Genomic_DNA"/>
</dbReference>
<dbReference type="InterPro" id="IPR003692">
    <property type="entry name" value="Hydantoinase_B"/>
</dbReference>
<dbReference type="PANTHER" id="PTHR47424:SF3">
    <property type="entry name" value="REGULATORY PROTEIN GAL4"/>
    <property type="match status" value="1"/>
</dbReference>
<sequence>MAGGDPGARGLNLWIRNNGKIINIGGKASCHVKAGDRLRIMTPGGGGYGAAEKVVNGVGVDRVAAQAIIVTFSRGVTVQIKAHKLLGGVNTPSSPDRHVFTWRKSKTITANNAEEDWDEWERVAQGDLSMYDMSKKESEMFWDQSLHVLQQKGVSSAHCPKLVGEEYTQTIKELQDRLAAYENAAQARNPVQEPELVNNTPPTTQENLAVTPRPTLTPGNPPCFGNNTVARGLGLPPQDTLPGTSPHSNPEPSVPSPRSVIPTDPPLSSSYNFGSRVRSLVVESAAIPYPEAVNYVPTAHLLHSKTRSANVFDLPTFPTEEEAYRLLNTHISFIGNTQNLFDAREVSDRIGLLYANRQDAGYNTANLETLEILLIFAIARLFLADFGRSAPHTDTVPGQTLFDFVCERIPPLGQLYYIGRLGVEILLLQAVYYVNINRKEEAYIHTSTALRLAVAHGFHRKHTQKHMLQSEATHINRLWWSVYLHERRLAAVTGNPFGINDSVIEQDLPTDSFGFTPAAPMRTSIKLAQIYGQIIMGSYLNNSPDNAIHLSADSAGAAIAVRASFITPRQTIQDMHRGG</sequence>
<dbReference type="CDD" id="cd12148">
    <property type="entry name" value="fungal_TF_MHR"/>
    <property type="match status" value="1"/>
</dbReference>
<feature type="compositionally biased region" description="Polar residues" evidence="5">
    <location>
        <begin position="241"/>
        <end position="251"/>
    </location>
</feature>
<feature type="domain" description="Xylanolytic transcriptional activator regulatory" evidence="6">
    <location>
        <begin position="442"/>
        <end position="515"/>
    </location>
</feature>
<keyword evidence="3" id="KW-0804">Transcription</keyword>
<dbReference type="Pfam" id="PF04082">
    <property type="entry name" value="Fungal_trans"/>
    <property type="match status" value="1"/>
</dbReference>
<evidence type="ECO:0000313" key="8">
    <source>
        <dbReference type="Proteomes" id="UP001148614"/>
    </source>
</evidence>
<evidence type="ECO:0000256" key="4">
    <source>
        <dbReference type="ARBA" id="ARBA00023242"/>
    </source>
</evidence>
<evidence type="ECO:0000313" key="7">
    <source>
        <dbReference type="EMBL" id="KAJ3552597.1"/>
    </source>
</evidence>
<dbReference type="Proteomes" id="UP001148614">
    <property type="component" value="Unassembled WGS sequence"/>
</dbReference>
<proteinExistence type="predicted"/>
<comment type="caution">
    <text evidence="7">The sequence shown here is derived from an EMBL/GenBank/DDBJ whole genome shotgun (WGS) entry which is preliminary data.</text>
</comment>
<dbReference type="InterPro" id="IPR007219">
    <property type="entry name" value="XnlR_reg_dom"/>
</dbReference>
<keyword evidence="2" id="KW-0238">DNA-binding</keyword>
<evidence type="ECO:0000259" key="6">
    <source>
        <dbReference type="SMART" id="SM00906"/>
    </source>
</evidence>
<feature type="region of interest" description="Disordered" evidence="5">
    <location>
        <begin position="194"/>
        <end position="221"/>
    </location>
</feature>
<dbReference type="AlphaFoldDB" id="A0A9W8THA1"/>
<keyword evidence="4" id="KW-0539">Nucleus</keyword>
<dbReference type="SMART" id="SM00906">
    <property type="entry name" value="Fungal_trans"/>
    <property type="match status" value="1"/>
</dbReference>